<keyword evidence="2" id="KW-0449">Lipoprotein</keyword>
<comment type="caution">
    <text evidence="2">The sequence shown here is derived from an EMBL/GenBank/DDBJ whole genome shotgun (WGS) entry which is preliminary data.</text>
</comment>
<organism evidence="2 3">
    <name type="scientific">Hyalangium minutum</name>
    <dbReference type="NCBI Taxonomy" id="394096"/>
    <lineage>
        <taxon>Bacteria</taxon>
        <taxon>Pseudomonadati</taxon>
        <taxon>Myxococcota</taxon>
        <taxon>Myxococcia</taxon>
        <taxon>Myxococcales</taxon>
        <taxon>Cystobacterineae</taxon>
        <taxon>Archangiaceae</taxon>
        <taxon>Hyalangium</taxon>
    </lineage>
</organism>
<gene>
    <name evidence="2" type="ORF">DB31_1821</name>
</gene>
<dbReference type="OrthoDB" id="5503327at2"/>
<evidence type="ECO:0000313" key="2">
    <source>
        <dbReference type="EMBL" id="KFE64803.1"/>
    </source>
</evidence>
<evidence type="ECO:0000313" key="3">
    <source>
        <dbReference type="Proteomes" id="UP000028725"/>
    </source>
</evidence>
<feature type="chain" id="PRO_5001799713" evidence="1">
    <location>
        <begin position="25"/>
        <end position="231"/>
    </location>
</feature>
<accession>A0A085WAU0</accession>
<reference evidence="2 3" key="1">
    <citation type="submission" date="2014-04" db="EMBL/GenBank/DDBJ databases">
        <title>Genome assembly of Hyalangium minutum DSM 14724.</title>
        <authorList>
            <person name="Sharma G."/>
            <person name="Subramanian S."/>
        </authorList>
    </citation>
    <scope>NUCLEOTIDE SEQUENCE [LARGE SCALE GENOMIC DNA]</scope>
    <source>
        <strain evidence="2 3">DSM 14724</strain>
    </source>
</reference>
<feature type="signal peptide" evidence="1">
    <location>
        <begin position="1"/>
        <end position="24"/>
    </location>
</feature>
<dbReference type="Proteomes" id="UP000028725">
    <property type="component" value="Unassembled WGS sequence"/>
</dbReference>
<dbReference type="RefSeq" id="WP_044193764.1">
    <property type="nucleotide sequence ID" value="NZ_JMCB01000013.1"/>
</dbReference>
<keyword evidence="3" id="KW-1185">Reference proteome</keyword>
<proteinExistence type="predicted"/>
<protein>
    <submittedName>
        <fullName evidence="2">Putative lipoprotein MlpA</fullName>
    </submittedName>
</protein>
<evidence type="ECO:0000256" key="1">
    <source>
        <dbReference type="SAM" id="SignalP"/>
    </source>
</evidence>
<dbReference type="AlphaFoldDB" id="A0A085WAU0"/>
<sequence>MTNSSAFRWILSLGCMTLLGACNAEQPLPQCTIGRGEHAVRYTLVRGTGACATKRAEKIGAQIFRTPGSGLPPTLDFRPGPLAANEGKDTANPINAAGDFTTEYPSEKELCVVPSMSEARQRVPQTDGTTTDIRYEFSNVRVQGSAAIPGTQWIADLTYTENDCTAQYVAVGMFPALKCERTVNGQIERDPAICQQPRAGLSIDPAFPTTCDESTNLCVLRGDPPSLILQP</sequence>
<keyword evidence="1" id="KW-0732">Signal</keyword>
<dbReference type="EMBL" id="JMCB01000013">
    <property type="protein sequence ID" value="KFE64803.1"/>
    <property type="molecule type" value="Genomic_DNA"/>
</dbReference>
<name>A0A085WAU0_9BACT</name>
<dbReference type="STRING" id="394096.DB31_1821"/>